<reference evidence="2 3" key="1">
    <citation type="submission" date="2017-06" db="EMBL/GenBank/DDBJ databases">
        <authorList>
            <consortium name="Pathogen Informatics"/>
        </authorList>
    </citation>
    <scope>NUCLEOTIDE SEQUENCE [LARGE SCALE GENOMIC DNA]</scope>
    <source>
        <strain evidence="2 3">NCTC12149</strain>
    </source>
</reference>
<keyword evidence="1" id="KW-1133">Transmembrane helix</keyword>
<protein>
    <submittedName>
        <fullName evidence="2">Uncharacterized protein</fullName>
    </submittedName>
</protein>
<dbReference type="AlphaFoldDB" id="A0AAJ4X964"/>
<evidence type="ECO:0000313" key="3">
    <source>
        <dbReference type="Proteomes" id="UP000215355"/>
    </source>
</evidence>
<dbReference type="EMBL" id="LT906468">
    <property type="protein sequence ID" value="SNV36410.1"/>
    <property type="molecule type" value="Genomic_DNA"/>
</dbReference>
<evidence type="ECO:0000313" key="2">
    <source>
        <dbReference type="EMBL" id="SNV36410.1"/>
    </source>
</evidence>
<feature type="transmembrane region" description="Helical" evidence="1">
    <location>
        <begin position="127"/>
        <end position="145"/>
    </location>
</feature>
<keyword evidence="1" id="KW-0812">Transmembrane</keyword>
<sequence>MDELDFLKQHWQKDQGFPKVNKEEIRNMLHKSSSSLVKWIFIISIIELFLGIILNVFVFLFDTDPEKLPYALELLTNFIDVASYIIILYFIYAFFNSYRKIKNTNNTKELLSNILVTRKTVAHYIRFNIYLIMIALGITAMSLIWEEDVFHKSIGHNILFISLLGFIIFVIGWAMISLVKWIYKLIYIRLVKKLEKNYEELERLEREEG</sequence>
<keyword evidence="1" id="KW-0472">Membrane</keyword>
<proteinExistence type="predicted"/>
<dbReference type="RefSeq" id="WP_093100164.1">
    <property type="nucleotide sequence ID" value="NZ_CP158798.1"/>
</dbReference>
<feature type="transmembrane region" description="Helical" evidence="1">
    <location>
        <begin position="81"/>
        <end position="98"/>
    </location>
</feature>
<dbReference type="KEGG" id="smiz:4412673_00135"/>
<accession>A0AAJ4X964</accession>
<dbReference type="Proteomes" id="UP000215355">
    <property type="component" value="Chromosome 1"/>
</dbReference>
<organism evidence="2 3">
    <name type="scientific">Sphingobacterium mizutaii</name>
    <dbReference type="NCBI Taxonomy" id="1010"/>
    <lineage>
        <taxon>Bacteria</taxon>
        <taxon>Pseudomonadati</taxon>
        <taxon>Bacteroidota</taxon>
        <taxon>Sphingobacteriia</taxon>
        <taxon>Sphingobacteriales</taxon>
        <taxon>Sphingobacteriaceae</taxon>
        <taxon>Sphingobacterium</taxon>
    </lineage>
</organism>
<evidence type="ECO:0000256" key="1">
    <source>
        <dbReference type="SAM" id="Phobius"/>
    </source>
</evidence>
<feature type="transmembrane region" description="Helical" evidence="1">
    <location>
        <begin position="157"/>
        <end position="183"/>
    </location>
</feature>
<name>A0AAJ4X964_9SPHI</name>
<feature type="transmembrane region" description="Helical" evidence="1">
    <location>
        <begin position="36"/>
        <end position="61"/>
    </location>
</feature>
<gene>
    <name evidence="2" type="ORF">SAMEA4412673_00135</name>
</gene>